<dbReference type="InterPro" id="IPR045247">
    <property type="entry name" value="Oye-like"/>
</dbReference>
<dbReference type="PANTHER" id="PTHR22893">
    <property type="entry name" value="NADH OXIDOREDUCTASE-RELATED"/>
    <property type="match status" value="1"/>
</dbReference>
<dbReference type="Gene3D" id="3.20.20.70">
    <property type="entry name" value="Aldolase class I"/>
    <property type="match status" value="1"/>
</dbReference>
<dbReference type="SUPFAM" id="SSF51395">
    <property type="entry name" value="FMN-linked oxidoreductases"/>
    <property type="match status" value="1"/>
</dbReference>
<accession>A0A2S8GCP2</accession>
<evidence type="ECO:0000259" key="4">
    <source>
        <dbReference type="Pfam" id="PF00724"/>
    </source>
</evidence>
<dbReference type="CDD" id="cd02933">
    <property type="entry name" value="OYE_like_FMN"/>
    <property type="match status" value="1"/>
</dbReference>
<dbReference type="PANTHER" id="PTHR22893:SF91">
    <property type="entry name" value="NADPH DEHYDROGENASE 2-RELATED"/>
    <property type="match status" value="1"/>
</dbReference>
<evidence type="ECO:0000313" key="6">
    <source>
        <dbReference type="Proteomes" id="UP000237819"/>
    </source>
</evidence>
<feature type="domain" description="NADH:flavin oxidoreductase/NADH oxidase N-terminal" evidence="4">
    <location>
        <begin position="8"/>
        <end position="336"/>
    </location>
</feature>
<keyword evidence="3" id="KW-0560">Oxidoreductase</keyword>
<comment type="similarity">
    <text evidence="2">Belongs to the NADH:flavin oxidoreductase/NADH oxidase family.</text>
</comment>
<protein>
    <submittedName>
        <fullName evidence="5">Alkene reductase</fullName>
    </submittedName>
</protein>
<comment type="caution">
    <text evidence="5">The sequence shown here is derived from an EMBL/GenBank/DDBJ whole genome shotgun (WGS) entry which is preliminary data.</text>
</comment>
<organism evidence="5 6">
    <name type="scientific">Blastopirellula marina</name>
    <dbReference type="NCBI Taxonomy" id="124"/>
    <lineage>
        <taxon>Bacteria</taxon>
        <taxon>Pseudomonadati</taxon>
        <taxon>Planctomycetota</taxon>
        <taxon>Planctomycetia</taxon>
        <taxon>Pirellulales</taxon>
        <taxon>Pirellulaceae</taxon>
        <taxon>Blastopirellula</taxon>
    </lineage>
</organism>
<dbReference type="EMBL" id="PUHZ01000025">
    <property type="protein sequence ID" value="PQO42217.1"/>
    <property type="molecule type" value="Genomic_DNA"/>
</dbReference>
<comment type="cofactor">
    <cofactor evidence="1">
        <name>FMN</name>
        <dbReference type="ChEBI" id="CHEBI:58210"/>
    </cofactor>
</comment>
<proteinExistence type="inferred from homology"/>
<evidence type="ECO:0000256" key="3">
    <source>
        <dbReference type="ARBA" id="ARBA00023002"/>
    </source>
</evidence>
<dbReference type="GO" id="GO:0016628">
    <property type="term" value="F:oxidoreductase activity, acting on the CH-CH group of donors, NAD or NADP as acceptor"/>
    <property type="evidence" value="ECO:0007669"/>
    <property type="project" value="UniProtKB-ARBA"/>
</dbReference>
<dbReference type="GO" id="GO:0010181">
    <property type="term" value="F:FMN binding"/>
    <property type="evidence" value="ECO:0007669"/>
    <property type="project" value="InterPro"/>
</dbReference>
<dbReference type="GO" id="GO:0005829">
    <property type="term" value="C:cytosol"/>
    <property type="evidence" value="ECO:0007669"/>
    <property type="project" value="UniProtKB-ARBA"/>
</dbReference>
<gene>
    <name evidence="5" type="ORF">C5Y93_28130</name>
</gene>
<dbReference type="OrthoDB" id="9772736at2"/>
<dbReference type="Proteomes" id="UP000237819">
    <property type="component" value="Unassembled WGS sequence"/>
</dbReference>
<dbReference type="RefSeq" id="WP_105338798.1">
    <property type="nucleotide sequence ID" value="NZ_PUHZ01000025.1"/>
</dbReference>
<evidence type="ECO:0000256" key="2">
    <source>
        <dbReference type="ARBA" id="ARBA00005979"/>
    </source>
</evidence>
<evidence type="ECO:0000256" key="1">
    <source>
        <dbReference type="ARBA" id="ARBA00001917"/>
    </source>
</evidence>
<dbReference type="InterPro" id="IPR001155">
    <property type="entry name" value="OxRdtase_FMN_N"/>
</dbReference>
<dbReference type="InterPro" id="IPR013785">
    <property type="entry name" value="Aldolase_TIM"/>
</dbReference>
<dbReference type="FunFam" id="3.20.20.70:FF:000059">
    <property type="entry name" value="N-ethylmaleimide reductase, FMN-linked"/>
    <property type="match status" value="1"/>
</dbReference>
<evidence type="ECO:0000313" key="5">
    <source>
        <dbReference type="EMBL" id="PQO42217.1"/>
    </source>
</evidence>
<sequence>MAASPEILFRPLEVGDFTLPNRVIMAPLTRGRAPGRVPNAMMAEYYAQRASAGLIVSEATAISAQGFGWHDAPAIYTDEQIAGWKQITDSVHEAGGLIFLQLWHMGRISHPDYHDGRPVVAPSAIAAPGEAHVPTGKKPLTLPHALTIDEIADVVNDYATATKNAREAGFDGVEIHGANGYLIDQFLRSASNHRVDEYGGSIPKRARFLLEVVKAVSEAWSPQRTGLRLSPTMNGYGMGDEDPIALYRHVAEALNPFALAYVHTAESIRPGRIYNPDAPRVTPEIRERYDGVLITNGGYDKETAAEALENNEADAIAFGQAFIANPDLPQRFRVDAPLNKPDVDTYYSSGSHGYVDYPTLAD</sequence>
<dbReference type="AlphaFoldDB" id="A0A2S8GCP2"/>
<reference evidence="5 6" key="1">
    <citation type="submission" date="2018-02" db="EMBL/GenBank/DDBJ databases">
        <title>Comparative genomes isolates from brazilian mangrove.</title>
        <authorList>
            <person name="Araujo J.E."/>
            <person name="Taketani R.G."/>
            <person name="Silva M.C.P."/>
            <person name="Loureco M.V."/>
            <person name="Andreote F.D."/>
        </authorList>
    </citation>
    <scope>NUCLEOTIDE SEQUENCE [LARGE SCALE GENOMIC DNA]</scope>
    <source>
        <strain evidence="5 6">Nap-Phe MGV</strain>
    </source>
</reference>
<name>A0A2S8GCP2_9BACT</name>
<dbReference type="Pfam" id="PF00724">
    <property type="entry name" value="Oxidored_FMN"/>
    <property type="match status" value="1"/>
</dbReference>